<feature type="domain" description="Fe/B12 periplasmic-binding" evidence="3">
    <location>
        <begin position="61"/>
        <end position="363"/>
    </location>
</feature>
<dbReference type="AlphaFoldDB" id="A0A6N2ZDF0"/>
<reference evidence="4" key="1">
    <citation type="submission" date="2019-11" db="EMBL/GenBank/DDBJ databases">
        <authorList>
            <person name="Feng L."/>
        </authorList>
    </citation>
    <scope>NUCLEOTIDE SEQUENCE</scope>
    <source>
        <strain evidence="4">VparvulaLFYP99</strain>
    </source>
</reference>
<dbReference type="SUPFAM" id="SSF53807">
    <property type="entry name" value="Helical backbone' metal receptor"/>
    <property type="match status" value="1"/>
</dbReference>
<comment type="similarity">
    <text evidence="1">Belongs to the bacterial solute-binding protein 8 family.</text>
</comment>
<evidence type="ECO:0000313" key="4">
    <source>
        <dbReference type="EMBL" id="VYT77559.1"/>
    </source>
</evidence>
<evidence type="ECO:0000259" key="3">
    <source>
        <dbReference type="PROSITE" id="PS50983"/>
    </source>
</evidence>
<gene>
    <name evidence="4" type="ORF">VPLFYP99_01161</name>
</gene>
<dbReference type="RefSeq" id="WP_156697090.1">
    <property type="nucleotide sequence ID" value="NZ_CACRUG010000005.1"/>
</dbReference>
<keyword evidence="2" id="KW-0732">Signal</keyword>
<sequence>MFKQKKFMAYLATVFLLIVSMLIAACGGPSETKKDTAQNNKPIEITDVTGRTVTLKKPAERVVLQWSGAGGPFFTISALMGKDTPKVIAGMDTSLQDYRADMWKHFTAEMPELAKIPVVGTIGDKTFNVEQVISLNPDVIFIPVDLKEQYESDAKPKLDAAGVQTIYIDYHAEKLESHQKSIKAIGKALGKEERAAEISKFYTDRVTRVLDRVSKINKPKPTVYLEVGMNGPEEFGNSFSSNYSWGALATMAGADVITKDVIKKTSPINPEFILEKNPDIIMIMGSYWPKKPTSMRLGFEATEASSQELLKAFTTERQGWSDLKAVENKQVYSAHHGLPREVFDAAVFEYLAKTFYPEEFADVDPEATLKEFYDKFLPYSYSGIWFMHMN</sequence>
<dbReference type="PANTHER" id="PTHR30535:SF34">
    <property type="entry name" value="MOLYBDATE-BINDING PROTEIN MOLA"/>
    <property type="match status" value="1"/>
</dbReference>
<dbReference type="PROSITE" id="PS51257">
    <property type="entry name" value="PROKAR_LIPOPROTEIN"/>
    <property type="match status" value="1"/>
</dbReference>
<dbReference type="PROSITE" id="PS50983">
    <property type="entry name" value="FE_B12_PBP"/>
    <property type="match status" value="1"/>
</dbReference>
<dbReference type="InterPro" id="IPR050902">
    <property type="entry name" value="ABC_Transporter_SBP"/>
</dbReference>
<accession>A0A6N2ZDF0</accession>
<protein>
    <submittedName>
        <fullName evidence="4">Corrinoid ABC transporter substrate-binding protein</fullName>
    </submittedName>
</protein>
<dbReference type="EMBL" id="CACRUG010000005">
    <property type="protein sequence ID" value="VYT77559.1"/>
    <property type="molecule type" value="Genomic_DNA"/>
</dbReference>
<dbReference type="Gene3D" id="3.40.50.1980">
    <property type="entry name" value="Nitrogenase molybdenum iron protein domain"/>
    <property type="match status" value="2"/>
</dbReference>
<name>A0A6N2ZDF0_VEIPA</name>
<dbReference type="PANTHER" id="PTHR30535">
    <property type="entry name" value="VITAMIN B12-BINDING PROTEIN"/>
    <property type="match status" value="1"/>
</dbReference>
<evidence type="ECO:0000256" key="2">
    <source>
        <dbReference type="SAM" id="SignalP"/>
    </source>
</evidence>
<feature type="signal peptide" evidence="2">
    <location>
        <begin position="1"/>
        <end position="24"/>
    </location>
</feature>
<evidence type="ECO:0000256" key="1">
    <source>
        <dbReference type="ARBA" id="ARBA00008814"/>
    </source>
</evidence>
<dbReference type="InterPro" id="IPR002491">
    <property type="entry name" value="ABC_transptr_periplasmic_BD"/>
</dbReference>
<proteinExistence type="inferred from homology"/>
<dbReference type="Pfam" id="PF01497">
    <property type="entry name" value="Peripla_BP_2"/>
    <property type="match status" value="1"/>
</dbReference>
<feature type="chain" id="PRO_5038712848" evidence="2">
    <location>
        <begin position="25"/>
        <end position="390"/>
    </location>
</feature>
<organism evidence="4">
    <name type="scientific">Veillonella parvula</name>
    <name type="common">Staphylococcus parvulus</name>
    <dbReference type="NCBI Taxonomy" id="29466"/>
    <lineage>
        <taxon>Bacteria</taxon>
        <taxon>Bacillati</taxon>
        <taxon>Bacillota</taxon>
        <taxon>Negativicutes</taxon>
        <taxon>Veillonellales</taxon>
        <taxon>Veillonellaceae</taxon>
        <taxon>Veillonella</taxon>
    </lineage>
</organism>